<evidence type="ECO:0000313" key="2">
    <source>
        <dbReference type="EMBL" id="RUP52295.1"/>
    </source>
</evidence>
<dbReference type="GO" id="GO:0004197">
    <property type="term" value="F:cysteine-type endopeptidase activity"/>
    <property type="evidence" value="ECO:0007669"/>
    <property type="project" value="InterPro"/>
</dbReference>
<organism evidence="2 3">
    <name type="scientific">Jimgerdemannia flammicorona</name>
    <dbReference type="NCBI Taxonomy" id="994334"/>
    <lineage>
        <taxon>Eukaryota</taxon>
        <taxon>Fungi</taxon>
        <taxon>Fungi incertae sedis</taxon>
        <taxon>Mucoromycota</taxon>
        <taxon>Mucoromycotina</taxon>
        <taxon>Endogonomycetes</taxon>
        <taxon>Endogonales</taxon>
        <taxon>Endogonaceae</taxon>
        <taxon>Jimgerdemannia</taxon>
    </lineage>
</organism>
<feature type="domain" description="Peptidase C14 caspase" evidence="1">
    <location>
        <begin position="23"/>
        <end position="252"/>
    </location>
</feature>
<gene>
    <name evidence="2" type="ORF">BC936DRAFT_148693</name>
</gene>
<dbReference type="GO" id="GO:0006508">
    <property type="term" value="P:proteolysis"/>
    <property type="evidence" value="ECO:0007669"/>
    <property type="project" value="InterPro"/>
</dbReference>
<dbReference type="Proteomes" id="UP000268093">
    <property type="component" value="Unassembled WGS sequence"/>
</dbReference>
<sequence length="829" mass="92244">MDTPDFYVILVGTSTNKVGKIDNKFSSTVNDVILLAQTLEDVSTTTHAKITVVKLVREDAIRTRILDELDAVAVASTSNDTFIFFFSGHGGWTTSADAEGDDDDDDQTDSGDSGSAFIVPLLDRDSLYTKLSAIKAARIIVLLNCTHAAGVSTNDIVYDPYLSVEQINTFGDETGITVVTSAQIDQLSYTSLRDDDETDRKRYSVFALGIRHALLGRNRQQAGDVRVCDLVSGCYQYVEKMTALQQNPCIVFRGHDNFAIATLQRPHNTTPVGIWPTGVVVVDQPQRVTRSSMINMNGGTVYAGSVVTRIANGGGDDEDDGVNTTIQTVLINHTHNTRWKRLVARAINRHLPLPSLTAIEKYSITEVGHFIRTRFETTEVDDASIRKLQNSKVDGRQLLKMQTLNECRPRTAHHNSAVAVYDLVQHIWFRARTQKYAVDQWDRCKRVLNEWYENPTMVICAPPNSGKSIFGEQLRIFIDITTTRRVSCVSMCDVDFGREEREPSADLFWQPLAGCSWTEIEQSNQDIFVIVDDADLLVSRLAQRFWACLGRRTPHLHVLLLGRIGPEQFLYTPLHQHTLHVVGLDELRLSSIDDLRALTTRQLSETDARMVLRATDGHLGQILGLLCQQWSDVAVHLTSCEFITSCAQPALPERDTQILVRYLDRVHGTSAFESVGIDGIQIVRFCQLGLVTSTGRYIRFTSPLTRAVLCRAAFHATMPQTAAALGASPLDHIARLRASVSYMRPSVLTCALMDSNKMAVQIEFCRGLCQTLPHMPFIMFEIAEIHTGFATGDIIVGGDLGWTLNIQLRSAKPNHFCVSIGDNDVTLIR</sequence>
<evidence type="ECO:0000259" key="1">
    <source>
        <dbReference type="Pfam" id="PF00656"/>
    </source>
</evidence>
<dbReference type="InterPro" id="IPR011600">
    <property type="entry name" value="Pept_C14_caspase"/>
</dbReference>
<name>A0A433DN79_9FUNG</name>
<reference evidence="2 3" key="1">
    <citation type="journal article" date="2018" name="New Phytol.">
        <title>Phylogenomics of Endogonaceae and evolution of mycorrhizas within Mucoromycota.</title>
        <authorList>
            <person name="Chang Y."/>
            <person name="Desiro A."/>
            <person name="Na H."/>
            <person name="Sandor L."/>
            <person name="Lipzen A."/>
            <person name="Clum A."/>
            <person name="Barry K."/>
            <person name="Grigoriev I.V."/>
            <person name="Martin F.M."/>
            <person name="Stajich J.E."/>
            <person name="Smith M.E."/>
            <person name="Bonito G."/>
            <person name="Spatafora J.W."/>
        </authorList>
    </citation>
    <scope>NUCLEOTIDE SEQUENCE [LARGE SCALE GENOMIC DNA]</scope>
    <source>
        <strain evidence="2 3">GMNB39</strain>
    </source>
</reference>
<dbReference type="AlphaFoldDB" id="A0A433DN79"/>
<dbReference type="Gene3D" id="3.40.50.1460">
    <property type="match status" value="1"/>
</dbReference>
<dbReference type="Pfam" id="PF00656">
    <property type="entry name" value="Peptidase_C14"/>
    <property type="match status" value="1"/>
</dbReference>
<dbReference type="EMBL" id="RBNI01000079">
    <property type="protein sequence ID" value="RUP52295.1"/>
    <property type="molecule type" value="Genomic_DNA"/>
</dbReference>
<proteinExistence type="predicted"/>
<evidence type="ECO:0000313" key="3">
    <source>
        <dbReference type="Proteomes" id="UP000268093"/>
    </source>
</evidence>
<dbReference type="OrthoDB" id="9972657at2759"/>
<protein>
    <recommendedName>
        <fullName evidence="1">Peptidase C14 caspase domain-containing protein</fullName>
    </recommendedName>
</protein>
<keyword evidence="3" id="KW-1185">Reference proteome</keyword>
<accession>A0A433DN79</accession>
<comment type="caution">
    <text evidence="2">The sequence shown here is derived from an EMBL/GenBank/DDBJ whole genome shotgun (WGS) entry which is preliminary data.</text>
</comment>